<feature type="chain" id="PRO_5039197017" evidence="1">
    <location>
        <begin position="26"/>
        <end position="248"/>
    </location>
</feature>
<dbReference type="EMBL" id="WOFH01000020">
    <property type="protein sequence ID" value="MUN42389.1"/>
    <property type="molecule type" value="Genomic_DNA"/>
</dbReference>
<dbReference type="InterPro" id="IPR036514">
    <property type="entry name" value="SGNH_hydro_sf"/>
</dbReference>
<organism evidence="3 4">
    <name type="scientific">Actinomadura litoris</name>
    <dbReference type="NCBI Taxonomy" id="2678616"/>
    <lineage>
        <taxon>Bacteria</taxon>
        <taxon>Bacillati</taxon>
        <taxon>Actinomycetota</taxon>
        <taxon>Actinomycetes</taxon>
        <taxon>Streptosporangiales</taxon>
        <taxon>Thermomonosporaceae</taxon>
        <taxon>Actinomadura</taxon>
    </lineage>
</organism>
<dbReference type="AlphaFoldDB" id="A0A7K1LD85"/>
<feature type="domain" description="SGNH hydrolase-type esterase" evidence="2">
    <location>
        <begin position="51"/>
        <end position="225"/>
    </location>
</feature>
<dbReference type="PANTHER" id="PTHR30383">
    <property type="entry name" value="THIOESTERASE 1/PROTEASE 1/LYSOPHOSPHOLIPASE L1"/>
    <property type="match status" value="1"/>
</dbReference>
<sequence>MTSRRARRGAAILALCLGLGLPSVAGCGGSAHRSAAADEPSKRPAPPVVMFLGDSYTVGERGALPETTYAPATARLLGWQVIVGGRAGTGFVAHSAVGDAYLNLFEGQLGWRPAPDLLIVSGGHNDWRFPPAQVAAAANAVLERARQRWPGTRVVLMGPLWGSAPPPQKAVDIRDALKPLAARLQIPFIDPIAEQWITGNRRNGTGNATLYIRKDGTHPNPAGHRYVAARLAEDIKRLGLAHPVRGQG</sequence>
<dbReference type="InterPro" id="IPR013830">
    <property type="entry name" value="SGNH_hydro"/>
</dbReference>
<dbReference type="Pfam" id="PF13472">
    <property type="entry name" value="Lipase_GDSL_2"/>
    <property type="match status" value="1"/>
</dbReference>
<name>A0A7K1LD85_9ACTN</name>
<dbReference type="GO" id="GO:0004622">
    <property type="term" value="F:phosphatidylcholine lysophospholipase activity"/>
    <property type="evidence" value="ECO:0007669"/>
    <property type="project" value="TreeGrafter"/>
</dbReference>
<reference evidence="3 4" key="1">
    <citation type="submission" date="2019-11" db="EMBL/GenBank/DDBJ databases">
        <authorList>
            <person name="Cao P."/>
        </authorList>
    </citation>
    <scope>NUCLEOTIDE SEQUENCE [LARGE SCALE GENOMIC DNA]</scope>
    <source>
        <strain evidence="3 4">NEAU-AAG5</strain>
    </source>
</reference>
<evidence type="ECO:0000259" key="2">
    <source>
        <dbReference type="Pfam" id="PF13472"/>
    </source>
</evidence>
<dbReference type="Gene3D" id="3.40.50.1110">
    <property type="entry name" value="SGNH hydrolase"/>
    <property type="match status" value="1"/>
</dbReference>
<dbReference type="RefSeq" id="WP_156222005.1">
    <property type="nucleotide sequence ID" value="NZ_WOFH01000020.1"/>
</dbReference>
<dbReference type="CDD" id="cd00229">
    <property type="entry name" value="SGNH_hydrolase"/>
    <property type="match status" value="1"/>
</dbReference>
<accession>A0A7K1LD85</accession>
<dbReference type="InterPro" id="IPR051532">
    <property type="entry name" value="Ester_Hydrolysis_Enzymes"/>
</dbReference>
<keyword evidence="3" id="KW-0378">Hydrolase</keyword>
<keyword evidence="1" id="KW-0732">Signal</keyword>
<dbReference type="PANTHER" id="PTHR30383:SF5">
    <property type="entry name" value="SGNH HYDROLASE-TYPE ESTERASE DOMAIN-CONTAINING PROTEIN"/>
    <property type="match status" value="1"/>
</dbReference>
<keyword evidence="4" id="KW-1185">Reference proteome</keyword>
<gene>
    <name evidence="3" type="ORF">GNZ18_38240</name>
</gene>
<evidence type="ECO:0000313" key="3">
    <source>
        <dbReference type="EMBL" id="MUN42389.1"/>
    </source>
</evidence>
<comment type="caution">
    <text evidence="3">The sequence shown here is derived from an EMBL/GenBank/DDBJ whole genome shotgun (WGS) entry which is preliminary data.</text>
</comment>
<dbReference type="Proteomes" id="UP000432015">
    <property type="component" value="Unassembled WGS sequence"/>
</dbReference>
<feature type="signal peptide" evidence="1">
    <location>
        <begin position="1"/>
        <end position="25"/>
    </location>
</feature>
<dbReference type="SUPFAM" id="SSF52266">
    <property type="entry name" value="SGNH hydrolase"/>
    <property type="match status" value="1"/>
</dbReference>
<protein>
    <submittedName>
        <fullName evidence="3">SGNH/GDSL hydrolase family protein</fullName>
    </submittedName>
</protein>
<dbReference type="PROSITE" id="PS51257">
    <property type="entry name" value="PROKAR_LIPOPROTEIN"/>
    <property type="match status" value="1"/>
</dbReference>
<proteinExistence type="predicted"/>
<evidence type="ECO:0000313" key="4">
    <source>
        <dbReference type="Proteomes" id="UP000432015"/>
    </source>
</evidence>
<evidence type="ECO:0000256" key="1">
    <source>
        <dbReference type="SAM" id="SignalP"/>
    </source>
</evidence>